<gene>
    <name evidence="2" type="ORF">GCM10009675_29440</name>
</gene>
<protein>
    <submittedName>
        <fullName evidence="2">Uncharacterized protein</fullName>
    </submittedName>
</protein>
<keyword evidence="3" id="KW-1185">Reference proteome</keyword>
<comment type="caution">
    <text evidence="2">The sequence shown here is derived from an EMBL/GenBank/DDBJ whole genome shotgun (WGS) entry which is preliminary data.</text>
</comment>
<feature type="region of interest" description="Disordered" evidence="1">
    <location>
        <begin position="128"/>
        <end position="158"/>
    </location>
</feature>
<evidence type="ECO:0000256" key="1">
    <source>
        <dbReference type="SAM" id="MobiDB-lite"/>
    </source>
</evidence>
<proteinExistence type="predicted"/>
<feature type="compositionally biased region" description="Gly residues" evidence="1">
    <location>
        <begin position="134"/>
        <end position="158"/>
    </location>
</feature>
<sequence length="387" mass="37425">MSVPVVAMNTTAVDTAAANGIAANAAAEDGAAEDATVEDAAAEHAAVEYGVAEGRGEPPDAGESAAPGSPVPAGGGSVADTVARLASLPGVGTAGEIASASRSVPAASSRAAAGQPGSVGLVESEVAAAPAGSDHGGGDGSDQGGGRRGVNGSGAIGGGVNGGGAGSEFATEAMGEPAAGAGDRVLPVASALAELVPWGGLRRGSTVSVSGSTSLLLALLAEATTRGSWAAVVGMPRLGVLAARELGVAVHRLALIPRPGADLPRVAAALLDGVDLVVVPADRAGGAGEPNLARRLSARARNRGAVLLTAGSWPGTEVELRCAAVNWSGADGGHGYLAQREVLVETAGRRGAARTKRVPLLLPGEDGSIARAEPAGTTPPLREVRAG</sequence>
<dbReference type="EMBL" id="BAAALM010000008">
    <property type="protein sequence ID" value="GAA1207911.1"/>
    <property type="molecule type" value="Genomic_DNA"/>
</dbReference>
<feature type="compositionally biased region" description="Low complexity" evidence="1">
    <location>
        <begin position="61"/>
        <end position="72"/>
    </location>
</feature>
<evidence type="ECO:0000313" key="2">
    <source>
        <dbReference type="EMBL" id="GAA1207911.1"/>
    </source>
</evidence>
<evidence type="ECO:0000313" key="3">
    <source>
        <dbReference type="Proteomes" id="UP001500467"/>
    </source>
</evidence>
<dbReference type="RefSeq" id="WP_372493565.1">
    <property type="nucleotide sequence ID" value="NZ_BAAALM010000008.1"/>
</dbReference>
<reference evidence="2 3" key="1">
    <citation type="journal article" date="2019" name="Int. J. Syst. Evol. Microbiol.">
        <title>The Global Catalogue of Microorganisms (GCM) 10K type strain sequencing project: providing services to taxonomists for standard genome sequencing and annotation.</title>
        <authorList>
            <consortium name="The Broad Institute Genomics Platform"/>
            <consortium name="The Broad Institute Genome Sequencing Center for Infectious Disease"/>
            <person name="Wu L."/>
            <person name="Ma J."/>
        </authorList>
    </citation>
    <scope>NUCLEOTIDE SEQUENCE [LARGE SCALE GENOMIC DNA]</scope>
    <source>
        <strain evidence="2 3">JCM 13022</strain>
    </source>
</reference>
<feature type="region of interest" description="Disordered" evidence="1">
    <location>
        <begin position="53"/>
        <end position="78"/>
    </location>
</feature>
<dbReference type="Proteomes" id="UP001500467">
    <property type="component" value="Unassembled WGS sequence"/>
</dbReference>
<accession>A0ABN1VEH1</accession>
<organism evidence="2 3">
    <name type="scientific">Prauserella alba</name>
    <dbReference type="NCBI Taxonomy" id="176898"/>
    <lineage>
        <taxon>Bacteria</taxon>
        <taxon>Bacillati</taxon>
        <taxon>Actinomycetota</taxon>
        <taxon>Actinomycetes</taxon>
        <taxon>Pseudonocardiales</taxon>
        <taxon>Pseudonocardiaceae</taxon>
        <taxon>Prauserella</taxon>
    </lineage>
</organism>
<feature type="region of interest" description="Disordered" evidence="1">
    <location>
        <begin position="365"/>
        <end position="387"/>
    </location>
</feature>
<name>A0ABN1VEH1_9PSEU</name>